<organism evidence="7 8">
    <name type="scientific">Athelia psychrophila</name>
    <dbReference type="NCBI Taxonomy" id="1759441"/>
    <lineage>
        <taxon>Eukaryota</taxon>
        <taxon>Fungi</taxon>
        <taxon>Dikarya</taxon>
        <taxon>Basidiomycota</taxon>
        <taxon>Agaricomycotina</taxon>
        <taxon>Agaricomycetes</taxon>
        <taxon>Agaricomycetidae</taxon>
        <taxon>Atheliales</taxon>
        <taxon>Atheliaceae</taxon>
        <taxon>Athelia</taxon>
    </lineage>
</organism>
<accession>A0A166WWN2</accession>
<dbReference type="GO" id="GO:0005634">
    <property type="term" value="C:nucleus"/>
    <property type="evidence" value="ECO:0007669"/>
    <property type="project" value="UniProtKB-SubCell"/>
</dbReference>
<dbReference type="GO" id="GO:0006357">
    <property type="term" value="P:regulation of transcription by RNA polymerase II"/>
    <property type="evidence" value="ECO:0007669"/>
    <property type="project" value="TreeGrafter"/>
</dbReference>
<feature type="domain" description="Homeobox" evidence="6">
    <location>
        <begin position="84"/>
        <end position="144"/>
    </location>
</feature>
<dbReference type="Gene3D" id="1.10.10.60">
    <property type="entry name" value="Homeodomain-like"/>
    <property type="match status" value="1"/>
</dbReference>
<evidence type="ECO:0000313" key="8">
    <source>
        <dbReference type="Proteomes" id="UP000076532"/>
    </source>
</evidence>
<evidence type="ECO:0000256" key="3">
    <source>
        <dbReference type="PROSITE-ProRule" id="PRU00108"/>
    </source>
</evidence>
<gene>
    <name evidence="7" type="ORF">FIBSPDRAFT_1134</name>
</gene>
<feature type="DNA-binding region" description="Homeobox" evidence="3">
    <location>
        <begin position="86"/>
        <end position="145"/>
    </location>
</feature>
<dbReference type="CDD" id="cd00086">
    <property type="entry name" value="homeodomain"/>
    <property type="match status" value="1"/>
</dbReference>
<dbReference type="PROSITE" id="PS50071">
    <property type="entry name" value="HOMEOBOX_2"/>
    <property type="match status" value="1"/>
</dbReference>
<dbReference type="OrthoDB" id="6159439at2759"/>
<evidence type="ECO:0000256" key="5">
    <source>
        <dbReference type="SAM" id="MobiDB-lite"/>
    </source>
</evidence>
<feature type="region of interest" description="Disordered" evidence="5">
    <location>
        <begin position="1"/>
        <end position="21"/>
    </location>
</feature>
<keyword evidence="2 3" id="KW-0371">Homeobox</keyword>
<evidence type="ECO:0000313" key="7">
    <source>
        <dbReference type="EMBL" id="KZP34186.1"/>
    </source>
</evidence>
<dbReference type="SUPFAM" id="SSF46689">
    <property type="entry name" value="Homeodomain-like"/>
    <property type="match status" value="1"/>
</dbReference>
<sequence>MDSYMHSDMHLHTHSRPDTLPRRSELYHIHPTSQRNPIPVQLPLTSTPQSAPTRSPTTCMPSALLDPGMDPSGVDFRNFFPYIPNEVKHRKRTSTEQAKVLEGIFTKNPKPDSKLRGRLAEELDMKPRGVQAQAASAQAERKAEKKKSPAVKEEPSTQPSSPPDNYSSPSSSRQDSSSPESSPGPLTLDVPLPEIVSAPPAHDLSPKVVTPAIRQLDPPRAAPDLYSLRRGSLPNLIGSQTSLSRSSMGPPRPVVNQLGRRGSVERLRRNPYAAYVHTRPRPAPYRNRQTSLRESFPEVQGTTFEDASRDAALAEARDQHSALLAPGPSRRMLTHRASMPHVLTGVDMTRRASMPANMLSGPSFASSTPGIDRHGFVQSRMVAEPIPGPLPSPGYSFGGSPPDFAGFSFGENADTEDESTSVGSYDPWSRIGSIASTSSSTSACYSEVDSPPEIPAPHGWNPEARRESL</sequence>
<dbReference type="GO" id="GO:0000978">
    <property type="term" value="F:RNA polymerase II cis-regulatory region sequence-specific DNA binding"/>
    <property type="evidence" value="ECO:0007669"/>
    <property type="project" value="TreeGrafter"/>
</dbReference>
<keyword evidence="1 3" id="KW-0238">DNA-binding</keyword>
<dbReference type="GO" id="GO:0030154">
    <property type="term" value="P:cell differentiation"/>
    <property type="evidence" value="ECO:0007669"/>
    <property type="project" value="TreeGrafter"/>
</dbReference>
<feature type="compositionally biased region" description="Basic and acidic residues" evidence="5">
    <location>
        <begin position="139"/>
        <end position="155"/>
    </location>
</feature>
<evidence type="ECO:0000259" key="6">
    <source>
        <dbReference type="PROSITE" id="PS50071"/>
    </source>
</evidence>
<evidence type="ECO:0000256" key="4">
    <source>
        <dbReference type="RuleBase" id="RU000682"/>
    </source>
</evidence>
<dbReference type="EMBL" id="KV417480">
    <property type="protein sequence ID" value="KZP34186.1"/>
    <property type="molecule type" value="Genomic_DNA"/>
</dbReference>
<feature type="compositionally biased region" description="Low complexity" evidence="5">
    <location>
        <begin position="393"/>
        <end position="402"/>
    </location>
</feature>
<feature type="compositionally biased region" description="Low complexity" evidence="5">
    <location>
        <begin position="163"/>
        <end position="185"/>
    </location>
</feature>
<proteinExistence type="predicted"/>
<dbReference type="InterPro" id="IPR001356">
    <property type="entry name" value="HD"/>
</dbReference>
<reference evidence="7 8" key="1">
    <citation type="journal article" date="2016" name="Mol. Biol. Evol.">
        <title>Comparative Genomics of Early-Diverging Mushroom-Forming Fungi Provides Insights into the Origins of Lignocellulose Decay Capabilities.</title>
        <authorList>
            <person name="Nagy L.G."/>
            <person name="Riley R."/>
            <person name="Tritt A."/>
            <person name="Adam C."/>
            <person name="Daum C."/>
            <person name="Floudas D."/>
            <person name="Sun H."/>
            <person name="Yadav J.S."/>
            <person name="Pangilinan J."/>
            <person name="Larsson K.H."/>
            <person name="Matsuura K."/>
            <person name="Barry K."/>
            <person name="Labutti K."/>
            <person name="Kuo R."/>
            <person name="Ohm R.A."/>
            <person name="Bhattacharya S.S."/>
            <person name="Shirouzu T."/>
            <person name="Yoshinaga Y."/>
            <person name="Martin F.M."/>
            <person name="Grigoriev I.V."/>
            <person name="Hibbett D.S."/>
        </authorList>
    </citation>
    <scope>NUCLEOTIDE SEQUENCE [LARGE SCALE GENOMIC DNA]</scope>
    <source>
        <strain evidence="7 8">CBS 109695</strain>
    </source>
</reference>
<dbReference type="AlphaFoldDB" id="A0A166WWN2"/>
<dbReference type="Proteomes" id="UP000076532">
    <property type="component" value="Unassembled WGS sequence"/>
</dbReference>
<dbReference type="Pfam" id="PF00046">
    <property type="entry name" value="Homeodomain"/>
    <property type="match status" value="1"/>
</dbReference>
<feature type="region of interest" description="Disordered" evidence="5">
    <location>
        <begin position="383"/>
        <end position="469"/>
    </location>
</feature>
<name>A0A166WWN2_9AGAM</name>
<evidence type="ECO:0000256" key="2">
    <source>
        <dbReference type="ARBA" id="ARBA00023155"/>
    </source>
</evidence>
<dbReference type="PANTHER" id="PTHR24324">
    <property type="entry name" value="HOMEOBOX PROTEIN HHEX"/>
    <property type="match status" value="1"/>
</dbReference>
<feature type="compositionally biased region" description="Low complexity" evidence="5">
    <location>
        <begin position="429"/>
        <end position="443"/>
    </location>
</feature>
<evidence type="ECO:0000256" key="1">
    <source>
        <dbReference type="ARBA" id="ARBA00023125"/>
    </source>
</evidence>
<feature type="region of interest" description="Disordered" evidence="5">
    <location>
        <begin position="122"/>
        <end position="206"/>
    </location>
</feature>
<dbReference type="STRING" id="436010.A0A166WWN2"/>
<protein>
    <recommendedName>
        <fullName evidence="6">Homeobox domain-containing protein</fullName>
    </recommendedName>
</protein>
<comment type="subcellular location">
    <subcellularLocation>
        <location evidence="3 4">Nucleus</location>
    </subcellularLocation>
</comment>
<keyword evidence="8" id="KW-1185">Reference proteome</keyword>
<dbReference type="InterPro" id="IPR051000">
    <property type="entry name" value="Homeobox_DNA-bind_prot"/>
</dbReference>
<keyword evidence="3 4" id="KW-0539">Nucleus</keyword>
<dbReference type="PANTHER" id="PTHR24324:SF9">
    <property type="entry name" value="HOMEOBOX DOMAIN-CONTAINING PROTEIN"/>
    <property type="match status" value="1"/>
</dbReference>
<dbReference type="InterPro" id="IPR009057">
    <property type="entry name" value="Homeodomain-like_sf"/>
</dbReference>